<dbReference type="EMBL" id="CP003050">
    <property type="protein sequence ID" value="AGB15181.1"/>
    <property type="molecule type" value="Genomic_DNA"/>
</dbReference>
<dbReference type="Proteomes" id="UP000010846">
    <property type="component" value="Chromosome"/>
</dbReference>
<reference evidence="1" key="1">
    <citation type="submission" date="2011-09" db="EMBL/GenBank/DDBJ databases">
        <title>Complete sequence of Halovivax ruber XH-70.</title>
        <authorList>
            <consortium name="US DOE Joint Genome Institute"/>
            <person name="Lucas S."/>
            <person name="Han J."/>
            <person name="Lapidus A."/>
            <person name="Cheng J.-F."/>
            <person name="Goodwin L."/>
            <person name="Pitluck S."/>
            <person name="Peters L."/>
            <person name="Mikhailova N."/>
            <person name="Davenport K."/>
            <person name="Detter J.C."/>
            <person name="Han C."/>
            <person name="Tapia R."/>
            <person name="Land M."/>
            <person name="Hauser L."/>
            <person name="Kyrpides N."/>
            <person name="Ivanova N."/>
            <person name="Pagani I."/>
            <person name="Sproer C."/>
            <person name="Anderson I."/>
            <person name="Woyke T."/>
        </authorList>
    </citation>
    <scope>NUCLEOTIDE SEQUENCE</scope>
    <source>
        <strain evidence="1">XH-70</strain>
    </source>
</reference>
<gene>
    <name evidence="1" type="ordered locus">Halru_0548</name>
</gene>
<keyword evidence="2" id="KW-1185">Reference proteome</keyword>
<dbReference type="RefSeq" id="WP_015299863.1">
    <property type="nucleotide sequence ID" value="NC_019964.1"/>
</dbReference>
<sequence>MERRTFVLSAGAIVAGGGLALGTGAFDSVEAERDVTVAVADDADGYLSIRPHDGPNGAYATMDGGELAVELTDANGAVAGDGVNANALTGVANLFTIQNQGTNEVELAVSPLTFLDVSGSIFPPSIDGVLGVLLVPQSGNWSVDPERGVLSITDLTPGEETDFSLAAVAFPESAIDEVEIDDELLITAEA</sequence>
<name>L0IAB4_HALRX</name>
<proteinExistence type="predicted"/>
<dbReference type="KEGG" id="hru:Halru_0548"/>
<protein>
    <recommendedName>
        <fullName evidence="3">DUF1102 domain-containing protein</fullName>
    </recommendedName>
</protein>
<evidence type="ECO:0008006" key="3">
    <source>
        <dbReference type="Google" id="ProtNLM"/>
    </source>
</evidence>
<evidence type="ECO:0000313" key="2">
    <source>
        <dbReference type="Proteomes" id="UP000010846"/>
    </source>
</evidence>
<organism evidence="1 2">
    <name type="scientific">Halovivax ruber (strain DSM 18193 / JCM 13892 / XH-70)</name>
    <dbReference type="NCBI Taxonomy" id="797302"/>
    <lineage>
        <taxon>Archaea</taxon>
        <taxon>Methanobacteriati</taxon>
        <taxon>Methanobacteriota</taxon>
        <taxon>Stenosarchaea group</taxon>
        <taxon>Halobacteria</taxon>
        <taxon>Halobacteriales</taxon>
        <taxon>Natrialbaceae</taxon>
        <taxon>Halovivax</taxon>
    </lineage>
</organism>
<evidence type="ECO:0000313" key="1">
    <source>
        <dbReference type="EMBL" id="AGB15181.1"/>
    </source>
</evidence>
<dbReference type="GeneID" id="14375856"/>
<dbReference type="HOGENOM" id="CLU_111444_1_0_2"/>
<dbReference type="STRING" id="797302.Halru_0548"/>
<accession>L0IAB4</accession>
<dbReference type="OrthoDB" id="203212at2157"/>
<dbReference type="eggNOG" id="arCOG02696">
    <property type="taxonomic scope" value="Archaea"/>
</dbReference>
<dbReference type="AlphaFoldDB" id="L0IAB4"/>